<feature type="domain" description="RRM" evidence="3">
    <location>
        <begin position="10"/>
        <end position="88"/>
    </location>
</feature>
<name>A0ABQ8AYJ9_BRANA</name>
<evidence type="ECO:0000256" key="1">
    <source>
        <dbReference type="PROSITE-ProRule" id="PRU00176"/>
    </source>
</evidence>
<dbReference type="PROSITE" id="PS50102">
    <property type="entry name" value="RRM"/>
    <property type="match status" value="1"/>
</dbReference>
<feature type="compositionally biased region" description="Polar residues" evidence="2">
    <location>
        <begin position="257"/>
        <end position="271"/>
    </location>
</feature>
<proteinExistence type="predicted"/>
<feature type="compositionally biased region" description="Basic and acidic residues" evidence="2">
    <location>
        <begin position="87"/>
        <end position="99"/>
    </location>
</feature>
<protein>
    <recommendedName>
        <fullName evidence="3">RRM domain-containing protein</fullName>
    </recommendedName>
</protein>
<evidence type="ECO:0000259" key="3">
    <source>
        <dbReference type="PROSITE" id="PS50102"/>
    </source>
</evidence>
<keyword evidence="5" id="KW-1185">Reference proteome</keyword>
<dbReference type="InterPro" id="IPR000504">
    <property type="entry name" value="RRM_dom"/>
</dbReference>
<dbReference type="SUPFAM" id="SSF54928">
    <property type="entry name" value="RNA-binding domain, RBD"/>
    <property type="match status" value="1"/>
</dbReference>
<feature type="compositionally biased region" description="Low complexity" evidence="2">
    <location>
        <begin position="231"/>
        <end position="253"/>
    </location>
</feature>
<dbReference type="Pfam" id="PF00076">
    <property type="entry name" value="RRM_1"/>
    <property type="match status" value="1"/>
</dbReference>
<dbReference type="InterPro" id="IPR038192">
    <property type="entry name" value="CSTF_C_sf"/>
</dbReference>
<organism evidence="4 5">
    <name type="scientific">Brassica napus</name>
    <name type="common">Rape</name>
    <dbReference type="NCBI Taxonomy" id="3708"/>
    <lineage>
        <taxon>Eukaryota</taxon>
        <taxon>Viridiplantae</taxon>
        <taxon>Streptophyta</taxon>
        <taxon>Embryophyta</taxon>
        <taxon>Tracheophyta</taxon>
        <taxon>Spermatophyta</taxon>
        <taxon>Magnoliopsida</taxon>
        <taxon>eudicotyledons</taxon>
        <taxon>Gunneridae</taxon>
        <taxon>Pentapetalae</taxon>
        <taxon>rosids</taxon>
        <taxon>malvids</taxon>
        <taxon>Brassicales</taxon>
        <taxon>Brassicaceae</taxon>
        <taxon>Brassiceae</taxon>
        <taxon>Brassica</taxon>
    </lineage>
</organism>
<dbReference type="InterPro" id="IPR035979">
    <property type="entry name" value="RBD_domain_sf"/>
</dbReference>
<evidence type="ECO:0000256" key="2">
    <source>
        <dbReference type="SAM" id="MobiDB-lite"/>
    </source>
</evidence>
<dbReference type="Pfam" id="PF14327">
    <property type="entry name" value="CSTF2_hinge"/>
    <property type="match status" value="1"/>
</dbReference>
<dbReference type="Gene3D" id="1.10.20.70">
    <property type="entry name" value="Transcription termination and cleavage factor, C-terminal domain"/>
    <property type="match status" value="1"/>
</dbReference>
<dbReference type="InterPro" id="IPR025742">
    <property type="entry name" value="CSTF2_hinge"/>
</dbReference>
<accession>A0ABQ8AYJ9</accession>
<dbReference type="CDD" id="cd12398">
    <property type="entry name" value="RRM_CSTF2_RNA15_like"/>
    <property type="match status" value="1"/>
</dbReference>
<comment type="caution">
    <text evidence="4">The sequence shown here is derived from an EMBL/GenBank/DDBJ whole genome shotgun (WGS) entry which is preliminary data.</text>
</comment>
<gene>
    <name evidence="4" type="ORF">HID58_047207</name>
</gene>
<feature type="compositionally biased region" description="Polar residues" evidence="2">
    <location>
        <begin position="288"/>
        <end position="297"/>
    </location>
</feature>
<dbReference type="PANTHER" id="PTHR45735:SF10">
    <property type="entry name" value="RRM DOMAIN-CONTAINING PROTEIN"/>
    <property type="match status" value="1"/>
</dbReference>
<evidence type="ECO:0000313" key="5">
    <source>
        <dbReference type="Proteomes" id="UP000824890"/>
    </source>
</evidence>
<reference evidence="4 5" key="1">
    <citation type="submission" date="2021-05" db="EMBL/GenBank/DDBJ databases">
        <title>Genome Assembly of Synthetic Allotetraploid Brassica napus Reveals Homoeologous Exchanges between Subgenomes.</title>
        <authorList>
            <person name="Davis J.T."/>
        </authorList>
    </citation>
    <scope>NUCLEOTIDE SEQUENCE [LARGE SCALE GENOMIC DNA]</scope>
    <source>
        <strain evidence="5">cv. Da-Ae</strain>
        <tissue evidence="4">Seedling</tissue>
    </source>
</reference>
<dbReference type="PANTHER" id="PTHR45735">
    <property type="entry name" value="CLEAVAGE STIMULATION FACTOR SUBUNIT 2"/>
    <property type="match status" value="1"/>
</dbReference>
<evidence type="ECO:0000313" key="4">
    <source>
        <dbReference type="EMBL" id="KAH0897639.1"/>
    </source>
</evidence>
<feature type="region of interest" description="Disordered" evidence="2">
    <location>
        <begin position="87"/>
        <end position="108"/>
    </location>
</feature>
<sequence>MASSSSSQRRCVFVGNIPYDATEEQLREICGEVGPVVSFRLVTDRETGKPKGYGFCEYKDEETALSARRNLQSYEINGRQLRVDFAENDKGTDKPRDQSQKQVGGAVDSSMHQPVGIHLAMQAASVMADALGGPQVGSQSTLLVPASDPLTLHLAKMSRTQLSEIITSIKLMATQNKEETRQLLVSRPHLLKAVFLAQIMLGIVSPQVLQTPNIVQAPNHMTGSSIQDTHLSGSSQSLLPPLAQRPQQLNRPPHSQFPVQQSSKQPFSQIPQPGVNPPPRSQVKGLSETASPFQRQKQVVPASNAIQPSQVPRPPLTKSAMQQGGQMASLNYGKRINNEGPHESIDRPSKMMRVDDRRNPPFHTGHASNSMLPNPLQLQEKAPQALLSPDVQSTLLQQVMNLTPDQLRMLTPEQQQEVVKLQQALKQQDHLAIAEDGWSAFALEQNVGTVVYLVTQTKPLFELKFQLQHMQPKRIQTFIWDSSRDFLCGSYKWQATVTVTRNILGRDGLKEDRTPGGELQFQTEVEMNKWKGLLKEKKLEMLVDPDLQTNYEERSITGDGLAEKWDEWQKVKILREENDLSPNPHSDWIVDST</sequence>
<dbReference type="Proteomes" id="UP000824890">
    <property type="component" value="Unassembled WGS sequence"/>
</dbReference>
<dbReference type="EMBL" id="JAGKQM010000012">
    <property type="protein sequence ID" value="KAH0897639.1"/>
    <property type="molecule type" value="Genomic_DNA"/>
</dbReference>
<feature type="region of interest" description="Disordered" evidence="2">
    <location>
        <begin position="220"/>
        <end position="325"/>
    </location>
</feature>
<dbReference type="SMART" id="SM00360">
    <property type="entry name" value="RRM"/>
    <property type="match status" value="1"/>
</dbReference>
<keyword evidence="1" id="KW-0694">RNA-binding</keyword>
<dbReference type="InterPro" id="IPR012677">
    <property type="entry name" value="Nucleotide-bd_a/b_plait_sf"/>
</dbReference>
<feature type="compositionally biased region" description="Polar residues" evidence="2">
    <location>
        <begin position="220"/>
        <end position="230"/>
    </location>
</feature>
<dbReference type="Gene3D" id="3.30.70.330">
    <property type="match status" value="1"/>
</dbReference>